<dbReference type="Pfam" id="PF01810">
    <property type="entry name" value="LysE"/>
    <property type="match status" value="1"/>
</dbReference>
<keyword evidence="2" id="KW-1003">Cell membrane</keyword>
<evidence type="ECO:0000256" key="4">
    <source>
        <dbReference type="ARBA" id="ARBA00022989"/>
    </source>
</evidence>
<accession>A0A8J7GQ51</accession>
<evidence type="ECO:0000256" key="6">
    <source>
        <dbReference type="SAM" id="Phobius"/>
    </source>
</evidence>
<dbReference type="EMBL" id="JADOUF010000001">
    <property type="protein sequence ID" value="MBG6135988.1"/>
    <property type="molecule type" value="Genomic_DNA"/>
</dbReference>
<sequence length="192" mass="20546">MVSSLLVIMTPGPDMALVTQLVLTRRRRRPAITAAAGMITAGAAQVALGMAGLAALLAVNPALFRAFRWAGAAVLLFWAVRALRAAASDPPPAERPDRHAFTQGLLCTGTNPKVCIFLMAFLPQFVPAGADPVVGVARLATVYLAMGLVWLLVWINLTSLFGRYLYAPTTARVANWIIAAVFSMFALRLILE</sequence>
<evidence type="ECO:0000256" key="1">
    <source>
        <dbReference type="ARBA" id="ARBA00004651"/>
    </source>
</evidence>
<dbReference type="GO" id="GO:0015171">
    <property type="term" value="F:amino acid transmembrane transporter activity"/>
    <property type="evidence" value="ECO:0007669"/>
    <property type="project" value="TreeGrafter"/>
</dbReference>
<evidence type="ECO:0000256" key="3">
    <source>
        <dbReference type="ARBA" id="ARBA00022692"/>
    </source>
</evidence>
<dbReference type="PANTHER" id="PTHR30086">
    <property type="entry name" value="ARGININE EXPORTER PROTEIN ARGO"/>
    <property type="match status" value="1"/>
</dbReference>
<keyword evidence="8" id="KW-1185">Reference proteome</keyword>
<dbReference type="AlphaFoldDB" id="A0A8J7GQ51"/>
<comment type="subcellular location">
    <subcellularLocation>
        <location evidence="1">Cell membrane</location>
        <topology evidence="1">Multi-pass membrane protein</topology>
    </subcellularLocation>
</comment>
<keyword evidence="3 6" id="KW-0812">Transmembrane</keyword>
<keyword evidence="4 6" id="KW-1133">Transmembrane helix</keyword>
<dbReference type="RefSeq" id="WP_197003031.1">
    <property type="nucleotide sequence ID" value="NZ_BONS01000001.1"/>
</dbReference>
<dbReference type="GO" id="GO:0005886">
    <property type="term" value="C:plasma membrane"/>
    <property type="evidence" value="ECO:0007669"/>
    <property type="project" value="UniProtKB-SubCell"/>
</dbReference>
<evidence type="ECO:0000256" key="5">
    <source>
        <dbReference type="ARBA" id="ARBA00023136"/>
    </source>
</evidence>
<organism evidence="7 8">
    <name type="scientific">Longispora fulva</name>
    <dbReference type="NCBI Taxonomy" id="619741"/>
    <lineage>
        <taxon>Bacteria</taxon>
        <taxon>Bacillati</taxon>
        <taxon>Actinomycetota</taxon>
        <taxon>Actinomycetes</taxon>
        <taxon>Micromonosporales</taxon>
        <taxon>Micromonosporaceae</taxon>
        <taxon>Longispora</taxon>
    </lineage>
</organism>
<evidence type="ECO:0000313" key="8">
    <source>
        <dbReference type="Proteomes" id="UP000622552"/>
    </source>
</evidence>
<dbReference type="Proteomes" id="UP000622552">
    <property type="component" value="Unassembled WGS sequence"/>
</dbReference>
<gene>
    <name evidence="7" type="ORF">IW245_002182</name>
</gene>
<name>A0A8J7GQ51_9ACTN</name>
<feature type="transmembrane region" description="Helical" evidence="6">
    <location>
        <begin position="142"/>
        <end position="161"/>
    </location>
</feature>
<feature type="transmembrane region" description="Helical" evidence="6">
    <location>
        <begin position="66"/>
        <end position="83"/>
    </location>
</feature>
<feature type="transmembrane region" description="Helical" evidence="6">
    <location>
        <begin position="173"/>
        <end position="191"/>
    </location>
</feature>
<comment type="caution">
    <text evidence="7">The sequence shown here is derived from an EMBL/GenBank/DDBJ whole genome shotgun (WGS) entry which is preliminary data.</text>
</comment>
<dbReference type="InterPro" id="IPR001123">
    <property type="entry name" value="LeuE-type"/>
</dbReference>
<proteinExistence type="predicted"/>
<protein>
    <submittedName>
        <fullName evidence="7">Threonine/homoserine/homoserine lactone efflux protein</fullName>
    </submittedName>
</protein>
<feature type="transmembrane region" description="Helical" evidence="6">
    <location>
        <begin position="35"/>
        <end position="60"/>
    </location>
</feature>
<evidence type="ECO:0000313" key="7">
    <source>
        <dbReference type="EMBL" id="MBG6135988.1"/>
    </source>
</evidence>
<reference evidence="7" key="1">
    <citation type="submission" date="2020-11" db="EMBL/GenBank/DDBJ databases">
        <title>Sequencing the genomes of 1000 actinobacteria strains.</title>
        <authorList>
            <person name="Klenk H.-P."/>
        </authorList>
    </citation>
    <scope>NUCLEOTIDE SEQUENCE</scope>
    <source>
        <strain evidence="7">DSM 45356</strain>
    </source>
</reference>
<evidence type="ECO:0000256" key="2">
    <source>
        <dbReference type="ARBA" id="ARBA00022475"/>
    </source>
</evidence>
<dbReference type="PANTHER" id="PTHR30086:SF20">
    <property type="entry name" value="ARGININE EXPORTER PROTEIN ARGO-RELATED"/>
    <property type="match status" value="1"/>
</dbReference>
<feature type="transmembrane region" description="Helical" evidence="6">
    <location>
        <begin position="104"/>
        <end position="122"/>
    </location>
</feature>
<keyword evidence="5 6" id="KW-0472">Membrane</keyword>